<evidence type="ECO:0000313" key="2">
    <source>
        <dbReference type="Proteomes" id="UP000504629"/>
    </source>
</evidence>
<dbReference type="Proteomes" id="UP000504629">
    <property type="component" value="Unplaced"/>
</dbReference>
<proteinExistence type="predicted"/>
<keyword evidence="1" id="KW-1133">Transmembrane helix</keyword>
<keyword evidence="1" id="KW-0472">Membrane</keyword>
<evidence type="ECO:0000256" key="1">
    <source>
        <dbReference type="SAM" id="Phobius"/>
    </source>
</evidence>
<dbReference type="OrthoDB" id="7427897at2759"/>
<reference evidence="3" key="1">
    <citation type="submission" date="2025-08" db="UniProtKB">
        <authorList>
            <consortium name="RefSeq"/>
        </authorList>
    </citation>
    <scope>IDENTIFICATION</scope>
    <source>
        <tissue evidence="3">Silk gland</tissue>
    </source>
</reference>
<dbReference type="KEGG" id="bman:114243509"/>
<feature type="transmembrane region" description="Helical" evidence="1">
    <location>
        <begin position="6"/>
        <end position="26"/>
    </location>
</feature>
<evidence type="ECO:0000313" key="3">
    <source>
        <dbReference type="RefSeq" id="XP_028030826.1"/>
    </source>
</evidence>
<dbReference type="RefSeq" id="XP_028030826.1">
    <property type="nucleotide sequence ID" value="XM_028175025.1"/>
</dbReference>
<dbReference type="AlphaFoldDB" id="A0A6J2JMB5"/>
<organism evidence="2 3">
    <name type="scientific">Bombyx mandarina</name>
    <name type="common">Wild silk moth</name>
    <name type="synonym">Wild silkworm</name>
    <dbReference type="NCBI Taxonomy" id="7092"/>
    <lineage>
        <taxon>Eukaryota</taxon>
        <taxon>Metazoa</taxon>
        <taxon>Ecdysozoa</taxon>
        <taxon>Arthropoda</taxon>
        <taxon>Hexapoda</taxon>
        <taxon>Insecta</taxon>
        <taxon>Pterygota</taxon>
        <taxon>Neoptera</taxon>
        <taxon>Endopterygota</taxon>
        <taxon>Lepidoptera</taxon>
        <taxon>Glossata</taxon>
        <taxon>Ditrysia</taxon>
        <taxon>Bombycoidea</taxon>
        <taxon>Bombycidae</taxon>
        <taxon>Bombycinae</taxon>
        <taxon>Bombyx</taxon>
    </lineage>
</organism>
<gene>
    <name evidence="3" type="primary">LOC114243509</name>
</gene>
<keyword evidence="2" id="KW-1185">Reference proteome</keyword>
<keyword evidence="1" id="KW-0812">Transmembrane</keyword>
<name>A0A6J2JMB5_BOMMA</name>
<dbReference type="GeneID" id="114243509"/>
<sequence>MSKLYQILVSYFVIQCYFITIGKPLFKGISIKKGFDISFIPLPKKPLSFITEKWSPFGIFGVKHAIQKRELIEEEEPIVTMKTSLQPPPMPTITPLPPTPAGPMKTILINEDVSRLPIDDSIETMSSAVVPVPLEPPLSSNFEIIPTTKEEKGPSGFYTDISRAVPVNNYLNLVERPAFPAVAPVVENELPPNIPSVPKENPNVDPLLENNSIVRGSKLALYFSNLFLQLFSQFLANARVTLNQFSDPTV</sequence>
<accession>A0A6J2JMB5</accession>
<protein>
    <submittedName>
        <fullName evidence="3">Uncharacterized protein LOC114243509</fullName>
    </submittedName>
</protein>